<feature type="region of interest" description="Disordered" evidence="1">
    <location>
        <begin position="2211"/>
        <end position="2446"/>
    </location>
</feature>
<dbReference type="SMART" id="SM00717">
    <property type="entry name" value="SANT"/>
    <property type="match status" value="1"/>
</dbReference>
<dbReference type="InterPro" id="IPR001005">
    <property type="entry name" value="SANT/Myb"/>
</dbReference>
<dbReference type="InterPro" id="IPR009057">
    <property type="entry name" value="Homeodomain-like_sf"/>
</dbReference>
<feature type="region of interest" description="Disordered" evidence="1">
    <location>
        <begin position="1465"/>
        <end position="1514"/>
    </location>
</feature>
<feature type="region of interest" description="Disordered" evidence="1">
    <location>
        <begin position="1408"/>
        <end position="1447"/>
    </location>
</feature>
<feature type="region of interest" description="Disordered" evidence="1">
    <location>
        <begin position="111"/>
        <end position="191"/>
    </location>
</feature>
<feature type="region of interest" description="Disordered" evidence="1">
    <location>
        <begin position="968"/>
        <end position="1235"/>
    </location>
</feature>
<feature type="region of interest" description="Disordered" evidence="1">
    <location>
        <begin position="1252"/>
        <end position="1286"/>
    </location>
</feature>
<dbReference type="Proteomes" id="UP001623349">
    <property type="component" value="Unassembled WGS sequence"/>
</dbReference>
<feature type="region of interest" description="Disordered" evidence="1">
    <location>
        <begin position="1918"/>
        <end position="1943"/>
    </location>
</feature>
<feature type="compositionally biased region" description="Polar residues" evidence="1">
    <location>
        <begin position="2247"/>
        <end position="2266"/>
    </location>
</feature>
<comment type="caution">
    <text evidence="3">The sequence shown here is derived from an EMBL/GenBank/DDBJ whole genome shotgun (WGS) entry which is preliminary data.</text>
</comment>
<feature type="compositionally biased region" description="Basic residues" evidence="1">
    <location>
        <begin position="808"/>
        <end position="822"/>
    </location>
</feature>
<reference evidence="3 4" key="1">
    <citation type="submission" date="2024-08" db="EMBL/GenBank/DDBJ databases">
        <title>The draft genome of Apodemus speciosus.</title>
        <authorList>
            <person name="Nabeshima K."/>
            <person name="Suzuki S."/>
            <person name="Onuma M."/>
        </authorList>
    </citation>
    <scope>NUCLEOTIDE SEQUENCE [LARGE SCALE GENOMIC DNA]</scope>
    <source>
        <strain evidence="3">IB14-021</strain>
    </source>
</reference>
<feature type="compositionally biased region" description="Polar residues" evidence="1">
    <location>
        <begin position="371"/>
        <end position="386"/>
    </location>
</feature>
<evidence type="ECO:0000313" key="4">
    <source>
        <dbReference type="Proteomes" id="UP001623349"/>
    </source>
</evidence>
<feature type="region of interest" description="Disordered" evidence="1">
    <location>
        <begin position="1976"/>
        <end position="2001"/>
    </location>
</feature>
<feature type="region of interest" description="Disordered" evidence="1">
    <location>
        <begin position="334"/>
        <end position="428"/>
    </location>
</feature>
<feature type="compositionally biased region" description="Basic and acidic residues" evidence="1">
    <location>
        <begin position="1116"/>
        <end position="1126"/>
    </location>
</feature>
<organism evidence="3 4">
    <name type="scientific">Apodemus speciosus</name>
    <name type="common">Large Japanese field mouse</name>
    <dbReference type="NCBI Taxonomy" id="105296"/>
    <lineage>
        <taxon>Eukaryota</taxon>
        <taxon>Metazoa</taxon>
        <taxon>Chordata</taxon>
        <taxon>Craniata</taxon>
        <taxon>Vertebrata</taxon>
        <taxon>Euteleostomi</taxon>
        <taxon>Mammalia</taxon>
        <taxon>Eutheria</taxon>
        <taxon>Euarchontoglires</taxon>
        <taxon>Glires</taxon>
        <taxon>Rodentia</taxon>
        <taxon>Myomorpha</taxon>
        <taxon>Muroidea</taxon>
        <taxon>Muridae</taxon>
        <taxon>Murinae</taxon>
        <taxon>Apodemus</taxon>
    </lineage>
</organism>
<evidence type="ECO:0000259" key="2">
    <source>
        <dbReference type="SMART" id="SM00717"/>
    </source>
</evidence>
<feature type="compositionally biased region" description="Basic and acidic residues" evidence="1">
    <location>
        <begin position="987"/>
        <end position="997"/>
    </location>
</feature>
<name>A0ABQ0FGX1_APOSI</name>
<feature type="compositionally biased region" description="Basic and acidic residues" evidence="1">
    <location>
        <begin position="1554"/>
        <end position="1564"/>
    </location>
</feature>
<feature type="compositionally biased region" description="Low complexity" evidence="1">
    <location>
        <begin position="1173"/>
        <end position="1186"/>
    </location>
</feature>
<feature type="region of interest" description="Disordered" evidence="1">
    <location>
        <begin position="1"/>
        <end position="90"/>
    </location>
</feature>
<feature type="compositionally biased region" description="Polar residues" evidence="1">
    <location>
        <begin position="1489"/>
        <end position="1499"/>
    </location>
</feature>
<feature type="compositionally biased region" description="Basic and acidic residues" evidence="1">
    <location>
        <begin position="767"/>
        <end position="779"/>
    </location>
</feature>
<dbReference type="InterPro" id="IPR039467">
    <property type="entry name" value="TFIIIB_B''_Myb"/>
</dbReference>
<gene>
    <name evidence="3" type="ORF">APTSU1_001372700</name>
</gene>
<dbReference type="EMBL" id="BAAFST010000013">
    <property type="protein sequence ID" value="GAB1298491.1"/>
    <property type="molecule type" value="Genomic_DNA"/>
</dbReference>
<feature type="region of interest" description="Disordered" evidence="1">
    <location>
        <begin position="749"/>
        <end position="831"/>
    </location>
</feature>
<dbReference type="PANTHER" id="PTHR22929">
    <property type="entry name" value="RNA POLYMERASE III TRANSCRIPTION INITIATION FACTOR B"/>
    <property type="match status" value="1"/>
</dbReference>
<feature type="compositionally biased region" description="Basic and acidic residues" evidence="1">
    <location>
        <begin position="1084"/>
        <end position="1094"/>
    </location>
</feature>
<feature type="compositionally biased region" description="Polar residues" evidence="1">
    <location>
        <begin position="2380"/>
        <end position="2425"/>
    </location>
</feature>
<feature type="region of interest" description="Disordered" evidence="1">
    <location>
        <begin position="589"/>
        <end position="716"/>
    </location>
</feature>
<feature type="compositionally biased region" description="Basic and acidic residues" evidence="1">
    <location>
        <begin position="127"/>
        <end position="136"/>
    </location>
</feature>
<proteinExistence type="predicted"/>
<feature type="compositionally biased region" description="Basic and acidic residues" evidence="1">
    <location>
        <begin position="1537"/>
        <end position="1546"/>
    </location>
</feature>
<accession>A0ABQ0FGX1</accession>
<feature type="domain" description="Myb-like" evidence="2">
    <location>
        <begin position="251"/>
        <end position="299"/>
    </location>
</feature>
<feature type="compositionally biased region" description="Low complexity" evidence="1">
    <location>
        <begin position="30"/>
        <end position="41"/>
    </location>
</feature>
<feature type="compositionally biased region" description="Polar residues" evidence="1">
    <location>
        <begin position="1620"/>
        <end position="1637"/>
    </location>
</feature>
<dbReference type="PANTHER" id="PTHR22929:SF0">
    <property type="entry name" value="TRANSCRIPTION FACTOR TFIIIB COMPONENT B'' HOMOLOG"/>
    <property type="match status" value="1"/>
</dbReference>
<feature type="compositionally biased region" description="Basic and acidic residues" evidence="1">
    <location>
        <begin position="1024"/>
        <end position="1035"/>
    </location>
</feature>
<sequence length="2463" mass="268864">MCLRWILGERNPRNRLPGAVDEKTGDETNAAESSTLSSAASQRRKRVSSTASPVQPPGSAPSQNRPSSEVNHDAPQPSPAPAKEKQPCSDRYRIYKARKLREMLKEELRKEKTKQWKNKFATNESQRPPDRSKMTMRDFIYYLPDNNPMTSSVEQDKKTEKPLAPTPTRDRQENQSTQDANDNEEVEEEVDDGPLLVPRVKVAEDGSIILDEESLTVEVLRTKGPCVVEENDPIFERGSTTTYSSFRKNYYSKPWSNKETDMFFLAISMVGTDFSMIGQLFPHRARIEIKNKFKREEKTNGWRIDKAFQEKRPFDFDFFAHLLQKVLAEEEKRKQKSTKFQSLKEKASKPRRSVKAKTVTSEEVNDDPDASVNSNISDPEQSQKDAQTVDEEESPSSSGQHLEQAVLEQDQNQEKKRRRKQGEASKQEATSLLERALVHPRPPEAGTPKGTCLGTCPSEETESNCNKEPVASFTQNIDDIAGLASSEEPEMRMVPIPSTSHQQDIMPLASESSESCAVGLSVSEPGSAISADIATAESSCSEGRRVGPKTDSPVSLCSSGCPVTPSVDQAGNLELEIHLFLPLSAGNKGVPPLLGGKRDTGQTENVKPKSRSRLLRPKPNLSRAVGKKSTISQDRQDERNKNSPSETAADKNNMGKERVNESENFVAENTDRVSPGAETVSDLSEKSCVQEDSQAKVLRPTRLMRSRMQRPKPNVVKAAARKEILLSQDKGGAHGEKVDDGSCVVIPPQVENESHKNLQCEDTVSQPDKKDPFENKQSDQPKVLNECPSIQEGNKGNKLKQTPVLRTRFQKPKPNTGRRRRSSKEGIPEEMPVSGEITTWEEIPRPDASPREEVPSVPLAPFTATASTTGLESDVKDSGRNDIASSVKMSEMTDVTMEMQTGLETVGRDTCPGEMGAEMIDIPMETEAVLKASLDETSMEKVPELIDTTGEICTNLGETGRKEIFLQENGPKEVSPVSEPETGLQETGKELAKKESTPDMMGSTEERDIYSEETESQETSAPIKDAEEAKARGEMETPLGETEGRTSQREKTAGAPVEQPSASEENPCGSTCSEEVEVESGTGEGKECNLKETGEGDNSLMAVVSGEKTTIEETNGGDRKETERESSVSWERASGEIPVGEAVVADLGKPEEIDVSPRDREPEGHSPGQPEADGMPSGSDGSPGSPQDRETISSKISVMPTLLEEKEASDKDVSSLLCHVESSSHNSGSHEAGQGMQLPDALERFSDINLSKPLPQEQKSLQVKPTPFLRSRFKKPKPNLSRAALKRATIEAEHCVPGKKSEAYKMETAMLQQDSDQAASLSCPHNVPSLMASRENDKAGHDEEEAVILPCTQAEKDPSPPNAWEPKEDFQLTQTQENGLVVPIGTQTMNTVTQETKQNVVQTTLPVRGRLQRPRPNVQRARQRQTVGKGEAGGSAKNGGPELQNDETKACLTVASSSRIESELAVEVSSRDSEYKVSESPGHAAPVENLSSNKTSVVEQEQIRHENKPNVPSPALLIRRRFQKAKPNLGGARHKGEHPSVERGQTDESTALTSEDRLPQKGDGDIQLSPQAGEKTEMPVEVSVRKECVHSEEWSSDRDNAQPKAEPSGGAGGEMAEGQPASSSGLEEQSLRKQVSRPQLLKESSYPKTVPHQRTTPPCASECEIDHSGKRTQRKTRPNVTKGRGPKRIRGKTAKKEPRASKSMLVTLRASQKEDEDDAEDFDSDYEEETYHLAPEELNKAPVFVPVGLRSPEPVSAQIEETMEELEITMDVADMGCVTVVEHQLSHTDTATQDVQPEKAVYPSPFEMVIGEQTQEEQGPSDGSTEAAITLLTMGDIVLQSEIIPGQGDVGVCVFPDVHSKDKSHVPFSPDNVNQKIVHDYQEVCSPVVSMSHASFEENTIVSKEQTNREAAVMEEAMEETLPTRNTASTMSTHLSTESMVVTPKPNSEILEIRELDGPPEAASLCITKGTEVEIQQETEGNDSKSIELEDESLEPVTTAETKEQKQRLCVHDGEAASDCQEAILPARIEDRENSQELLLGAVAAPSETGQPTLDSGLGERAAEEALKESPKGSAVPLLHVPESVPSNIPEAQQENTSPQDVTVNLFANGQQDGEDEQAFILTLVEIPASATQGFADASMQLTPSSLLPAPILVRSGRTSGKGDPSGSLQASSVVQDAACLSPRSGDSEKPPVNLDLTSRKRFCCSPDDSIHVPPAKKSSMAPGIDYQEGTSEVCSEELNVSEKTVESSMGQGIFPTSESTHATSKPQKEHSEPTFQNIGSSGSLDEIKDACVENTMTQLPQSDKVSEREEKTEPASNSEQRDSGTSSSKPPLTRPGRRPLGFLSLICPKNSLESDEVTQTHSKKRLKPQIPVSRRNLRKPNTLNASQKKNQETSDPLPSSSVTDTPSDNTGNSESSATQVSSDQPLLEEKCKNGPKGASEEEVTPVSELVFSDIFIEVDETE</sequence>
<dbReference type="SUPFAM" id="SSF46689">
    <property type="entry name" value="Homeodomain-like"/>
    <property type="match status" value="1"/>
</dbReference>
<feature type="compositionally biased region" description="Polar residues" evidence="1">
    <location>
        <begin position="2315"/>
        <end position="2330"/>
    </location>
</feature>
<feature type="region of interest" description="Disordered" evidence="1">
    <location>
        <begin position="1526"/>
        <end position="1719"/>
    </location>
</feature>
<feature type="compositionally biased region" description="Polar residues" evidence="1">
    <location>
        <begin position="60"/>
        <end position="69"/>
    </location>
</feature>
<evidence type="ECO:0000313" key="3">
    <source>
        <dbReference type="EMBL" id="GAB1298491.1"/>
    </source>
</evidence>
<feature type="compositionally biased region" description="Basic and acidic residues" evidence="1">
    <location>
        <begin position="1148"/>
        <end position="1164"/>
    </location>
</feature>
<feature type="compositionally biased region" description="Basic and acidic residues" evidence="1">
    <location>
        <begin position="1574"/>
        <end position="1601"/>
    </location>
</feature>
<feature type="compositionally biased region" description="Basic and acidic residues" evidence="1">
    <location>
        <begin position="2305"/>
        <end position="2314"/>
    </location>
</feature>
<feature type="compositionally biased region" description="Acidic residues" evidence="1">
    <location>
        <begin position="181"/>
        <end position="191"/>
    </location>
</feature>
<feature type="compositionally biased region" description="Polar residues" evidence="1">
    <location>
        <begin position="2274"/>
        <end position="2284"/>
    </location>
</feature>
<dbReference type="Pfam" id="PF15963">
    <property type="entry name" value="Myb_DNA-bind_7"/>
    <property type="match status" value="1"/>
</dbReference>
<evidence type="ECO:0000256" key="1">
    <source>
        <dbReference type="SAM" id="MobiDB-lite"/>
    </source>
</evidence>
<feature type="compositionally biased region" description="Polar residues" evidence="1">
    <location>
        <begin position="1923"/>
        <end position="1940"/>
    </location>
</feature>
<protein>
    <submittedName>
        <fullName evidence="3">Transcription factor TFIIIB component B'' homolog</fullName>
    </submittedName>
</protein>
<feature type="compositionally biased region" description="Basic residues" evidence="1">
    <location>
        <begin position="1684"/>
        <end position="1693"/>
    </location>
</feature>
<feature type="compositionally biased region" description="Basic and acidic residues" evidence="1">
    <location>
        <begin position="1203"/>
        <end position="1213"/>
    </location>
</feature>
<feature type="compositionally biased region" description="Polar residues" evidence="1">
    <location>
        <begin position="2295"/>
        <end position="2304"/>
    </location>
</feature>
<keyword evidence="4" id="KW-1185">Reference proteome</keyword>
<feature type="compositionally biased region" description="Basic and acidic residues" evidence="1">
    <location>
        <begin position="1042"/>
        <end position="1052"/>
    </location>
</feature>